<keyword evidence="2" id="KW-0472">Membrane</keyword>
<keyword evidence="1" id="KW-0732">Signal</keyword>
<dbReference type="SUPFAM" id="SSF51261">
    <property type="entry name" value="Duplicated hybrid motif"/>
    <property type="match status" value="1"/>
</dbReference>
<dbReference type="AlphaFoldDB" id="A0A386H5N0"/>
<protein>
    <submittedName>
        <fullName evidence="4">M23 family metallopeptidase</fullName>
    </submittedName>
</protein>
<dbReference type="PANTHER" id="PTHR21666:SF289">
    <property type="entry name" value="L-ALA--D-GLU ENDOPEPTIDASE"/>
    <property type="match status" value="1"/>
</dbReference>
<sequence length="265" mass="30278">MGRYNSQYEDYYSLLRKKNNIRHPVKYNSNGFNNNSKNRNSQSNYFMKRIIRDLSGVLILFLIIISCKVMVNPKTQAVYSYSKQLINKTYDYKTIVAQIENIKFNDLQNWFQNFIENLKSKVSGMNNVDYKIKENFISPVNGIQTSTFGYRTDPITNERSFHDGIDIAVSENSGVKSVYYGKVKDCGNNSSGYGNYILIDHGSGIESKYAHLKKILVKKNGAVKKGQIIAESGDTGKSTGPHLHFEILCNGQKENPNKYFKIVKK</sequence>
<dbReference type="InterPro" id="IPR050570">
    <property type="entry name" value="Cell_wall_metabolism_enzyme"/>
</dbReference>
<evidence type="ECO:0000313" key="5">
    <source>
        <dbReference type="Proteomes" id="UP000266301"/>
    </source>
</evidence>
<dbReference type="Proteomes" id="UP000266301">
    <property type="component" value="Chromosome"/>
</dbReference>
<dbReference type="InterPro" id="IPR016047">
    <property type="entry name" value="M23ase_b-sheet_dom"/>
</dbReference>
<gene>
    <name evidence="4" type="ORF">D4Z93_10985</name>
</gene>
<feature type="domain" description="M23ase beta-sheet core" evidence="3">
    <location>
        <begin position="161"/>
        <end position="256"/>
    </location>
</feature>
<dbReference type="EMBL" id="CP032416">
    <property type="protein sequence ID" value="AYD41019.1"/>
    <property type="molecule type" value="Genomic_DNA"/>
</dbReference>
<keyword evidence="2" id="KW-0812">Transmembrane</keyword>
<dbReference type="Pfam" id="PF01551">
    <property type="entry name" value="Peptidase_M23"/>
    <property type="match status" value="1"/>
</dbReference>
<evidence type="ECO:0000256" key="1">
    <source>
        <dbReference type="ARBA" id="ARBA00022729"/>
    </source>
</evidence>
<dbReference type="InterPro" id="IPR011055">
    <property type="entry name" value="Dup_hybrid_motif"/>
</dbReference>
<dbReference type="RefSeq" id="WP_119973514.1">
    <property type="nucleotide sequence ID" value="NZ_CP032416.1"/>
</dbReference>
<keyword evidence="2" id="KW-1133">Transmembrane helix</keyword>
<organism evidence="4 5">
    <name type="scientific">Clostridium fermenticellae</name>
    <dbReference type="NCBI Taxonomy" id="2068654"/>
    <lineage>
        <taxon>Bacteria</taxon>
        <taxon>Bacillati</taxon>
        <taxon>Bacillota</taxon>
        <taxon>Clostridia</taxon>
        <taxon>Eubacteriales</taxon>
        <taxon>Clostridiaceae</taxon>
        <taxon>Clostridium</taxon>
    </lineage>
</organism>
<dbReference type="GO" id="GO:0004222">
    <property type="term" value="F:metalloendopeptidase activity"/>
    <property type="evidence" value="ECO:0007669"/>
    <property type="project" value="TreeGrafter"/>
</dbReference>
<reference evidence="4 5" key="1">
    <citation type="journal article" date="2019" name="Int. J. Syst. Evol. Microbiol.">
        <title>Clostridium fermenticellae sp. nov., isolated from the mud in a fermentation cellar for the production of the Chinese liquor, baijiu.</title>
        <authorList>
            <person name="Xu P.X."/>
            <person name="Chai L.J."/>
            <person name="Qiu T."/>
            <person name="Zhang X.J."/>
            <person name="Lu Z.M."/>
            <person name="Xiao C."/>
            <person name="Wang S.T."/>
            <person name="Shen C.H."/>
            <person name="Shi J.S."/>
            <person name="Xu Z.H."/>
        </authorList>
    </citation>
    <scope>NUCLEOTIDE SEQUENCE [LARGE SCALE GENOMIC DNA]</scope>
    <source>
        <strain evidence="4 5">JN500901</strain>
    </source>
</reference>
<evidence type="ECO:0000259" key="3">
    <source>
        <dbReference type="Pfam" id="PF01551"/>
    </source>
</evidence>
<dbReference type="Gene3D" id="2.70.70.10">
    <property type="entry name" value="Glucose Permease (Domain IIA)"/>
    <property type="match status" value="1"/>
</dbReference>
<dbReference type="OrthoDB" id="2083169at2"/>
<proteinExistence type="predicted"/>
<dbReference type="KEGG" id="cfer:D4Z93_10985"/>
<evidence type="ECO:0000313" key="4">
    <source>
        <dbReference type="EMBL" id="AYD41019.1"/>
    </source>
</evidence>
<keyword evidence="5" id="KW-1185">Reference proteome</keyword>
<evidence type="ECO:0000256" key="2">
    <source>
        <dbReference type="SAM" id="Phobius"/>
    </source>
</evidence>
<accession>A0A386H5N0</accession>
<feature type="transmembrane region" description="Helical" evidence="2">
    <location>
        <begin position="50"/>
        <end position="71"/>
    </location>
</feature>
<name>A0A386H5N0_9CLOT</name>
<dbReference type="PANTHER" id="PTHR21666">
    <property type="entry name" value="PEPTIDASE-RELATED"/>
    <property type="match status" value="1"/>
</dbReference>
<dbReference type="CDD" id="cd12797">
    <property type="entry name" value="M23_peptidase"/>
    <property type="match status" value="1"/>
</dbReference>